<sequence>MDVEEKGKTGGYGMLFRSVSVLVVLVMIQLALGVGVFASGSYQYEYDLNNRLMGIKKNGIYIKKFTYDANGNQLTSTIEGRPEAALTFPTGSESNPSSIDTAVVNIAWTQTASPASGAFEYVQIQVRDAGGALAWDSGTLNQPTSTATGSFEWVSALPQNEKFQLRLRVKDSESWSSWTESGWFVLNDAEEIDNLIKNGGFEKAYGDSQYYWDHRADAFDTGEIALVSTPVVKGARALKIEATGLASWARAQVLQSVAVEGGKAYLLSGDVYTPQLQNAFAELHIQYYNASNSSLGQDYVRQETAITGFAHLEKRSVAPEGTVRAQVSVRLSANAVGNGSGLLYADNIDLRETTDPNLLVNADFEHTLDTSATNWQSFNAGTGTIGSTYSPVASGSKAMKIEAANLPIWQSGYIRQRINVEAGQTFKLSGQLHAEELNNSSGQLLVWFYDEDWTEVGSFTAELNQTTEGYVYLEKQGIIPEGTVLAEVGVHLTANQSGGSGTLYADALKFEYEEPLIEDEGNLLGNG</sequence>
<evidence type="ECO:0000256" key="1">
    <source>
        <dbReference type="SAM" id="Phobius"/>
    </source>
</evidence>
<keyword evidence="1" id="KW-0472">Membrane</keyword>
<name>A0ABW2F424_9BACL</name>
<accession>A0ABW2F424</accession>
<organism evidence="2 3">
    <name type="scientific">Cohnella cellulosilytica</name>
    <dbReference type="NCBI Taxonomy" id="986710"/>
    <lineage>
        <taxon>Bacteria</taxon>
        <taxon>Bacillati</taxon>
        <taxon>Bacillota</taxon>
        <taxon>Bacilli</taxon>
        <taxon>Bacillales</taxon>
        <taxon>Paenibacillaceae</taxon>
        <taxon>Cohnella</taxon>
    </lineage>
</organism>
<reference evidence="3" key="1">
    <citation type="journal article" date="2019" name="Int. J. Syst. Evol. Microbiol.">
        <title>The Global Catalogue of Microorganisms (GCM) 10K type strain sequencing project: providing services to taxonomists for standard genome sequencing and annotation.</title>
        <authorList>
            <consortium name="The Broad Institute Genomics Platform"/>
            <consortium name="The Broad Institute Genome Sequencing Center for Infectious Disease"/>
            <person name="Wu L."/>
            <person name="Ma J."/>
        </authorList>
    </citation>
    <scope>NUCLEOTIDE SEQUENCE [LARGE SCALE GENOMIC DNA]</scope>
    <source>
        <strain evidence="3">KCTC 12907</strain>
    </source>
</reference>
<evidence type="ECO:0008006" key="4">
    <source>
        <dbReference type="Google" id="ProtNLM"/>
    </source>
</evidence>
<evidence type="ECO:0000313" key="2">
    <source>
        <dbReference type="EMBL" id="MFC7147935.1"/>
    </source>
</evidence>
<keyword evidence="1" id="KW-1133">Transmembrane helix</keyword>
<feature type="non-terminal residue" evidence="2">
    <location>
        <position position="527"/>
    </location>
</feature>
<keyword evidence="3" id="KW-1185">Reference proteome</keyword>
<keyword evidence="1" id="KW-0812">Transmembrane</keyword>
<evidence type="ECO:0000313" key="3">
    <source>
        <dbReference type="Proteomes" id="UP001596378"/>
    </source>
</evidence>
<dbReference type="Pfam" id="PF25788">
    <property type="entry name" value="Ig_Rha78A_N"/>
    <property type="match status" value="1"/>
</dbReference>
<protein>
    <recommendedName>
        <fullName evidence="4">CBM-cenC domain-containing protein</fullName>
    </recommendedName>
</protein>
<dbReference type="Proteomes" id="UP001596378">
    <property type="component" value="Unassembled WGS sequence"/>
</dbReference>
<proteinExistence type="predicted"/>
<comment type="caution">
    <text evidence="2">The sequence shown here is derived from an EMBL/GenBank/DDBJ whole genome shotgun (WGS) entry which is preliminary data.</text>
</comment>
<dbReference type="Gene3D" id="2.60.120.260">
    <property type="entry name" value="Galactose-binding domain-like"/>
    <property type="match status" value="2"/>
</dbReference>
<gene>
    <name evidence="2" type="ORF">ACFQMJ_05250</name>
</gene>
<dbReference type="EMBL" id="JBHTAI010000003">
    <property type="protein sequence ID" value="MFC7147935.1"/>
    <property type="molecule type" value="Genomic_DNA"/>
</dbReference>
<dbReference type="InterPro" id="IPR013783">
    <property type="entry name" value="Ig-like_fold"/>
</dbReference>
<feature type="transmembrane region" description="Helical" evidence="1">
    <location>
        <begin position="21"/>
        <end position="42"/>
    </location>
</feature>
<dbReference type="Gene3D" id="2.60.40.10">
    <property type="entry name" value="Immunoglobulins"/>
    <property type="match status" value="1"/>
</dbReference>